<protein>
    <submittedName>
        <fullName evidence="1">Uncharacterized protein</fullName>
    </submittedName>
</protein>
<dbReference type="EMBL" id="CASHSV030000206">
    <property type="protein sequence ID" value="CAJ2653098.1"/>
    <property type="molecule type" value="Genomic_DNA"/>
</dbReference>
<evidence type="ECO:0000313" key="1">
    <source>
        <dbReference type="EMBL" id="CAJ2653098.1"/>
    </source>
</evidence>
<evidence type="ECO:0000313" key="2">
    <source>
        <dbReference type="Proteomes" id="UP001177021"/>
    </source>
</evidence>
<sequence length="366" mass="41364">MMNILFIFMYLVACITGHRIDSMQNSVKENLDIERELKLINKTPVKSIHTKYGYIVDCIDINKQPAFDHPLLKNHKLQRKPKFANKIRKDNVMKSSTSEAIFGLDEKDQCPSGSVPIRRTNKNELIRAKSYFSNVLLQNSPGFHVAQVTLRTVPKYFSYYGVGGTTSVYNLKVEKDQSSTAMMWVLKGDNDNLNFIGVGWHVAPYIYEDDATQTNKKIYLGGRFDDTSIYGGVMTEIALSIIQDPETKNWWLSIKNQNFGYFPASLFSNLTSADQVGWGGQTTTSPGSPSPPMGSGYFPDNVFNHACYFRYVTFQNDSRQNYGPEDYLVDTFSDKPNCYSAEFYGNERSDVGYCLQFGGPGGRCSD</sequence>
<dbReference type="Proteomes" id="UP001177021">
    <property type="component" value="Unassembled WGS sequence"/>
</dbReference>
<comment type="caution">
    <text evidence="1">The sequence shown here is derived from an EMBL/GenBank/DDBJ whole genome shotgun (WGS) entry which is preliminary data.</text>
</comment>
<organism evidence="1 2">
    <name type="scientific">Trifolium pratense</name>
    <name type="common">Red clover</name>
    <dbReference type="NCBI Taxonomy" id="57577"/>
    <lineage>
        <taxon>Eukaryota</taxon>
        <taxon>Viridiplantae</taxon>
        <taxon>Streptophyta</taxon>
        <taxon>Embryophyta</taxon>
        <taxon>Tracheophyta</taxon>
        <taxon>Spermatophyta</taxon>
        <taxon>Magnoliopsida</taxon>
        <taxon>eudicotyledons</taxon>
        <taxon>Gunneridae</taxon>
        <taxon>Pentapetalae</taxon>
        <taxon>rosids</taxon>
        <taxon>fabids</taxon>
        <taxon>Fabales</taxon>
        <taxon>Fabaceae</taxon>
        <taxon>Papilionoideae</taxon>
        <taxon>50 kb inversion clade</taxon>
        <taxon>NPAAA clade</taxon>
        <taxon>Hologalegina</taxon>
        <taxon>IRL clade</taxon>
        <taxon>Trifolieae</taxon>
        <taxon>Trifolium</taxon>
    </lineage>
</organism>
<gene>
    <name evidence="1" type="ORF">MILVUS5_LOCUS20490</name>
</gene>
<proteinExistence type="predicted"/>
<name>A0ACB0K9T4_TRIPR</name>
<accession>A0ACB0K9T4</accession>
<keyword evidence="2" id="KW-1185">Reference proteome</keyword>
<reference evidence="1" key="1">
    <citation type="submission" date="2023-10" db="EMBL/GenBank/DDBJ databases">
        <authorList>
            <person name="Rodriguez Cubillos JULIANA M."/>
            <person name="De Vega J."/>
        </authorList>
    </citation>
    <scope>NUCLEOTIDE SEQUENCE</scope>
</reference>